<feature type="compositionally biased region" description="Polar residues" evidence="1">
    <location>
        <begin position="22"/>
        <end position="41"/>
    </location>
</feature>
<accession>A0A1W2ECA6</accession>
<dbReference type="EMBL" id="FWXY01000028">
    <property type="protein sequence ID" value="SMD07022.1"/>
    <property type="molecule type" value="Genomic_DNA"/>
</dbReference>
<dbReference type="AlphaFoldDB" id="A0A1W2ECA6"/>
<evidence type="ECO:0000256" key="1">
    <source>
        <dbReference type="SAM" id="MobiDB-lite"/>
    </source>
</evidence>
<dbReference type="Pfam" id="PF17253">
    <property type="entry name" value="DUF5320"/>
    <property type="match status" value="1"/>
</dbReference>
<evidence type="ECO:0000313" key="3">
    <source>
        <dbReference type="Proteomes" id="UP000192418"/>
    </source>
</evidence>
<dbReference type="Proteomes" id="UP000192418">
    <property type="component" value="Unassembled WGS sequence"/>
</dbReference>
<sequence length="110" mass="12118">MPGFNQRGPMNEGPMTGRGMGQCNTAYNRETGTSAKTTWNTPGYGYGQGRGMGRGRRGCEVPRWGMGMGRRAQMPPQPPPVTKTSLADRARQLEAELEAIQNELKQMEDQ</sequence>
<gene>
    <name evidence="2" type="ORF">SAMN02746065_12817</name>
</gene>
<dbReference type="OrthoDB" id="9815278at2"/>
<keyword evidence="3" id="KW-1185">Reference proteome</keyword>
<proteinExistence type="predicted"/>
<feature type="region of interest" description="Disordered" evidence="1">
    <location>
        <begin position="1"/>
        <end position="84"/>
    </location>
</feature>
<name>A0A1W2ECA6_9BACT</name>
<dbReference type="InterPro" id="IPR035205">
    <property type="entry name" value="DUF5320"/>
</dbReference>
<dbReference type="STRING" id="1121400.SAMN02746065_12817"/>
<protein>
    <recommendedName>
        <fullName evidence="4">DUF5320 domain-containing protein</fullName>
    </recommendedName>
</protein>
<organism evidence="2 3">
    <name type="scientific">Desulfocicer vacuolatum DSM 3385</name>
    <dbReference type="NCBI Taxonomy" id="1121400"/>
    <lineage>
        <taxon>Bacteria</taxon>
        <taxon>Pseudomonadati</taxon>
        <taxon>Thermodesulfobacteriota</taxon>
        <taxon>Desulfobacteria</taxon>
        <taxon>Desulfobacterales</taxon>
        <taxon>Desulfobacteraceae</taxon>
        <taxon>Desulfocicer</taxon>
    </lineage>
</organism>
<evidence type="ECO:0008006" key="4">
    <source>
        <dbReference type="Google" id="ProtNLM"/>
    </source>
</evidence>
<dbReference type="RefSeq" id="WP_084071430.1">
    <property type="nucleotide sequence ID" value="NZ_FWXY01000028.1"/>
</dbReference>
<evidence type="ECO:0000313" key="2">
    <source>
        <dbReference type="EMBL" id="SMD07022.1"/>
    </source>
</evidence>
<reference evidence="2 3" key="1">
    <citation type="submission" date="2017-04" db="EMBL/GenBank/DDBJ databases">
        <authorList>
            <person name="Afonso C.L."/>
            <person name="Miller P.J."/>
            <person name="Scott M.A."/>
            <person name="Spackman E."/>
            <person name="Goraichik I."/>
            <person name="Dimitrov K.M."/>
            <person name="Suarez D.L."/>
            <person name="Swayne D.E."/>
        </authorList>
    </citation>
    <scope>NUCLEOTIDE SEQUENCE [LARGE SCALE GENOMIC DNA]</scope>
    <source>
        <strain evidence="2 3">DSM 3385</strain>
    </source>
</reference>